<dbReference type="InterPro" id="IPR021146">
    <property type="entry name" value="Phage_gp6-like_head-tail"/>
</dbReference>
<dbReference type="EMBL" id="CP058214">
    <property type="protein sequence ID" value="QPC41996.1"/>
    <property type="molecule type" value="Genomic_DNA"/>
</dbReference>
<proteinExistence type="predicted"/>
<organism evidence="1 2">
    <name type="scientific">Kaustia mangrovi</name>
    <dbReference type="NCBI Taxonomy" id="2593653"/>
    <lineage>
        <taxon>Bacteria</taxon>
        <taxon>Pseudomonadati</taxon>
        <taxon>Pseudomonadota</taxon>
        <taxon>Alphaproteobacteria</taxon>
        <taxon>Hyphomicrobiales</taxon>
        <taxon>Parvibaculaceae</taxon>
        <taxon>Kaustia</taxon>
    </lineage>
</organism>
<dbReference type="InterPro" id="IPR006450">
    <property type="entry name" value="Phage_HK97_gp6-like"/>
</dbReference>
<dbReference type="NCBIfam" id="TIGR02215">
    <property type="entry name" value="phage_chp_gp8"/>
    <property type="match status" value="1"/>
</dbReference>
<dbReference type="CDD" id="cd08054">
    <property type="entry name" value="gp6"/>
    <property type="match status" value="1"/>
</dbReference>
<dbReference type="RefSeq" id="WP_213163223.1">
    <property type="nucleotide sequence ID" value="NZ_CP058214.1"/>
</dbReference>
<dbReference type="Proteomes" id="UP000593594">
    <property type="component" value="Chromosome"/>
</dbReference>
<protein>
    <submittedName>
        <fullName evidence="1">Phage head-tail connector protein</fullName>
    </submittedName>
</protein>
<evidence type="ECO:0000313" key="1">
    <source>
        <dbReference type="EMBL" id="QPC41996.1"/>
    </source>
</evidence>
<name>A0A7S8C282_9HYPH</name>
<dbReference type="Gene3D" id="1.10.3230.30">
    <property type="entry name" value="Phage gp6-like head-tail connector protein"/>
    <property type="match status" value="1"/>
</dbReference>
<sequence length="193" mass="20655">MTTMLNLGPADEPVSLADAKAHLKVDDSNEDQLVQALVTAARAHLELATRRAFLTQSWSLFLDRWPEGGTVSLPFGPVQSVDAVRLYDEGGTATTLAGSEYVVDTASLPARVARPGHDGWPGRATRALNGIEIMFTAGFGAAPGDVPAPLRQAILQLVAHWFEHREPLAFDGAAIEMPATVKALIAPYRMVSL</sequence>
<evidence type="ECO:0000313" key="2">
    <source>
        <dbReference type="Proteomes" id="UP000593594"/>
    </source>
</evidence>
<reference evidence="1 2" key="1">
    <citation type="submission" date="2020-06" db="EMBL/GenBank/DDBJ databases">
        <title>Genome sequence of 2 isolates from Red Sea Mangroves.</title>
        <authorList>
            <person name="Sefrji F."/>
            <person name="Michoud G."/>
            <person name="Merlino G."/>
            <person name="Daffonchio D."/>
        </authorList>
    </citation>
    <scope>NUCLEOTIDE SEQUENCE [LARGE SCALE GENOMIC DNA]</scope>
    <source>
        <strain evidence="1 2">R1DC25</strain>
    </source>
</reference>
<dbReference type="Pfam" id="PF05135">
    <property type="entry name" value="Phage_connect_1"/>
    <property type="match status" value="1"/>
</dbReference>
<accession>A0A7S8C282</accession>
<dbReference type="InterPro" id="IPR011738">
    <property type="entry name" value="Phage_CHP"/>
</dbReference>
<dbReference type="NCBIfam" id="TIGR01560">
    <property type="entry name" value="put_DNA_pack"/>
    <property type="match status" value="2"/>
</dbReference>
<gene>
    <name evidence="1" type="ORF">HW532_04270</name>
</gene>
<dbReference type="AlphaFoldDB" id="A0A7S8C282"/>
<dbReference type="KEGG" id="kmn:HW532_04270"/>
<keyword evidence="2" id="KW-1185">Reference proteome</keyword>